<dbReference type="AlphaFoldDB" id="A0A345UKT2"/>
<evidence type="ECO:0000313" key="3">
    <source>
        <dbReference type="Proteomes" id="UP000254808"/>
    </source>
</evidence>
<name>A0A345UKT2_9BACT</name>
<protein>
    <submittedName>
        <fullName evidence="2">Uncharacterized protein</fullName>
    </submittedName>
</protein>
<keyword evidence="3" id="KW-1185">Reference proteome</keyword>
<dbReference type="OrthoDB" id="998120at2"/>
<reference evidence="2 3" key="1">
    <citation type="submission" date="2018-03" db="EMBL/GenBank/DDBJ databases">
        <title>Phenotypic and genomic properties of Cyclonatronum proteinivorum gen. nov., sp. nov., a haloalkaliphilic bacteroidete from soda lakes possessing Na+-translocating rhodopsin.</title>
        <authorList>
            <person name="Toshchakov S.V."/>
            <person name="Korzhenkov A."/>
            <person name="Samarov N.I."/>
            <person name="Kublanov I.V."/>
            <person name="Muntyan M.S."/>
            <person name="Sorokin D.Y."/>
        </authorList>
    </citation>
    <scope>NUCLEOTIDE SEQUENCE [LARGE SCALE GENOMIC DNA]</scope>
    <source>
        <strain evidence="2 3">Omega</strain>
    </source>
</reference>
<dbReference type="RefSeq" id="WP_124245580.1">
    <property type="nucleotide sequence ID" value="NZ_CP027806.1"/>
</dbReference>
<proteinExistence type="predicted"/>
<gene>
    <name evidence="2" type="ORF">CYPRO_1834</name>
</gene>
<dbReference type="PROSITE" id="PS51257">
    <property type="entry name" value="PROKAR_LIPOPROTEIN"/>
    <property type="match status" value="1"/>
</dbReference>
<keyword evidence="1" id="KW-0732">Signal</keyword>
<feature type="chain" id="PRO_5016981095" evidence="1">
    <location>
        <begin position="25"/>
        <end position="304"/>
    </location>
</feature>
<dbReference type="EMBL" id="CP027806">
    <property type="protein sequence ID" value="AXJ01084.1"/>
    <property type="molecule type" value="Genomic_DNA"/>
</dbReference>
<evidence type="ECO:0000313" key="2">
    <source>
        <dbReference type="EMBL" id="AXJ01084.1"/>
    </source>
</evidence>
<feature type="signal peptide" evidence="1">
    <location>
        <begin position="1"/>
        <end position="24"/>
    </location>
</feature>
<dbReference type="Proteomes" id="UP000254808">
    <property type="component" value="Chromosome"/>
</dbReference>
<organism evidence="2 3">
    <name type="scientific">Cyclonatronum proteinivorum</name>
    <dbReference type="NCBI Taxonomy" id="1457365"/>
    <lineage>
        <taxon>Bacteria</taxon>
        <taxon>Pseudomonadati</taxon>
        <taxon>Balneolota</taxon>
        <taxon>Balneolia</taxon>
        <taxon>Balneolales</taxon>
        <taxon>Cyclonatronaceae</taxon>
        <taxon>Cyclonatronum</taxon>
    </lineage>
</organism>
<dbReference type="KEGG" id="cprv:CYPRO_1834"/>
<evidence type="ECO:0000256" key="1">
    <source>
        <dbReference type="SAM" id="SignalP"/>
    </source>
</evidence>
<sequence>MSKIYGIKAILLSLLTSSLLLVLSCTPVGQTAIQDEAPAISVQEKAVVTNVSDECFNFDVLSAEDHGYVDSLLYSSLSNTGLHTFISDLKPMSDIVSFRWQIEGTEEDAHPALQFIDEFVRINHIAAAISCGPLKTILTPFRNIFDGERYVQMRVVRQDAFDQSFAAFPEFWSRWAFAEGTDPAIVVQVMEYEERLDRFRGYGLLYGYPEHAVDFFVDAAAHQAETGEFVERDFMQMPVVSGRTGMFVYAVPRGHEKNDADQDIYNRAQENVAFFLEHSQAWYDEYGRFDTSGFLRAVFEEKGW</sequence>
<accession>A0A345UKT2</accession>